<comment type="caution">
    <text evidence="1">The sequence shown here is derived from an EMBL/GenBank/DDBJ whole genome shotgun (WGS) entry which is preliminary data.</text>
</comment>
<accession>A0A9R1WBL5</accession>
<protein>
    <submittedName>
        <fullName evidence="1">Uncharacterized protein</fullName>
    </submittedName>
</protein>
<organism evidence="1 2">
    <name type="scientific">Lactuca sativa</name>
    <name type="common">Garden lettuce</name>
    <dbReference type="NCBI Taxonomy" id="4236"/>
    <lineage>
        <taxon>Eukaryota</taxon>
        <taxon>Viridiplantae</taxon>
        <taxon>Streptophyta</taxon>
        <taxon>Embryophyta</taxon>
        <taxon>Tracheophyta</taxon>
        <taxon>Spermatophyta</taxon>
        <taxon>Magnoliopsida</taxon>
        <taxon>eudicotyledons</taxon>
        <taxon>Gunneridae</taxon>
        <taxon>Pentapetalae</taxon>
        <taxon>asterids</taxon>
        <taxon>campanulids</taxon>
        <taxon>Asterales</taxon>
        <taxon>Asteraceae</taxon>
        <taxon>Cichorioideae</taxon>
        <taxon>Cichorieae</taxon>
        <taxon>Lactucinae</taxon>
        <taxon>Lactuca</taxon>
    </lineage>
</organism>
<name>A0A9R1WBL5_LACSA</name>
<dbReference type="AlphaFoldDB" id="A0A9R1WBL5"/>
<gene>
    <name evidence="1" type="ORF">LSAT_V11C300134860</name>
</gene>
<evidence type="ECO:0000313" key="2">
    <source>
        <dbReference type="Proteomes" id="UP000235145"/>
    </source>
</evidence>
<keyword evidence="2" id="KW-1185">Reference proteome</keyword>
<sequence>MDTNELYQLDAVAFCLLSAWVVLALNRLSPIASAMRDFSSTTKDMTVKDALNSALVEEMAAGSSIFIMGEERVFCYKPHLFVMCRLENTRVHRRLQKDCYISMDLTGLLTPLSQRSLQDASDDVKKCQQHAGEIILSIGSIVNESYWMARRKYTIP</sequence>
<proteinExistence type="predicted"/>
<reference evidence="1 2" key="1">
    <citation type="journal article" date="2017" name="Nat. Commun.">
        <title>Genome assembly with in vitro proximity ligation data and whole-genome triplication in lettuce.</title>
        <authorList>
            <person name="Reyes-Chin-Wo S."/>
            <person name="Wang Z."/>
            <person name="Yang X."/>
            <person name="Kozik A."/>
            <person name="Arikit S."/>
            <person name="Song C."/>
            <person name="Xia L."/>
            <person name="Froenicke L."/>
            <person name="Lavelle D.O."/>
            <person name="Truco M.J."/>
            <person name="Xia R."/>
            <person name="Zhu S."/>
            <person name="Xu C."/>
            <person name="Xu H."/>
            <person name="Xu X."/>
            <person name="Cox K."/>
            <person name="Korf I."/>
            <person name="Meyers B.C."/>
            <person name="Michelmore R.W."/>
        </authorList>
    </citation>
    <scope>NUCLEOTIDE SEQUENCE [LARGE SCALE GENOMIC DNA]</scope>
    <source>
        <strain evidence="2">cv. Salinas</strain>
        <tissue evidence="1">Seedlings</tissue>
    </source>
</reference>
<evidence type="ECO:0000313" key="1">
    <source>
        <dbReference type="EMBL" id="KAJ0219413.1"/>
    </source>
</evidence>
<dbReference type="EMBL" id="NBSK02000003">
    <property type="protein sequence ID" value="KAJ0219413.1"/>
    <property type="molecule type" value="Genomic_DNA"/>
</dbReference>
<dbReference type="Proteomes" id="UP000235145">
    <property type="component" value="Unassembled WGS sequence"/>
</dbReference>